<dbReference type="GeneID" id="112862212"/>
<evidence type="ECO:0000256" key="19">
    <source>
        <dbReference type="ARBA" id="ARBA00040981"/>
    </source>
</evidence>
<evidence type="ECO:0000256" key="10">
    <source>
        <dbReference type="ARBA" id="ARBA00022824"/>
    </source>
</evidence>
<evidence type="ECO:0000256" key="8">
    <source>
        <dbReference type="ARBA" id="ARBA00022679"/>
    </source>
</evidence>
<protein>
    <recommendedName>
        <fullName evidence="19">1-acyl-sn-glycerol-3-phosphate acyltransferase delta</fullName>
        <ecNumber evidence="6">2.3.1.51</ecNumber>
    </recommendedName>
    <alternativeName>
        <fullName evidence="20">1-acylglycerol-3-phosphate O-acyltransferase 4</fullName>
    </alternativeName>
    <alternativeName>
        <fullName evidence="21">Lysophosphatidic acid acyltransferase delta</fullName>
    </alternativeName>
</protein>
<dbReference type="InterPro" id="IPR002123">
    <property type="entry name" value="Plipid/glycerol_acylTrfase"/>
</dbReference>
<evidence type="ECO:0000256" key="22">
    <source>
        <dbReference type="ARBA" id="ARBA00045404"/>
    </source>
</evidence>
<evidence type="ECO:0000256" key="7">
    <source>
        <dbReference type="ARBA" id="ARBA00022516"/>
    </source>
</evidence>
<keyword evidence="8" id="KW-0808">Transferase</keyword>
<dbReference type="Pfam" id="PF16076">
    <property type="entry name" value="Acyltransf_C"/>
    <property type="match status" value="1"/>
</dbReference>
<reference evidence="28" key="1">
    <citation type="submission" date="2025-08" db="UniProtKB">
        <authorList>
            <consortium name="RefSeq"/>
        </authorList>
    </citation>
    <scope>IDENTIFICATION</scope>
    <source>
        <tissue evidence="28">Blood</tissue>
    </source>
</reference>
<dbReference type="CTD" id="56895"/>
<accession>A0A6P6HZM1</accession>
<comment type="subcellular location">
    <subcellularLocation>
        <location evidence="2">Endoplasmic reticulum membrane</location>
        <topology evidence="2">Multi-pass membrane protein</topology>
    </subcellularLocation>
</comment>
<dbReference type="SMART" id="SM00563">
    <property type="entry name" value="PlsC"/>
    <property type="match status" value="1"/>
</dbReference>
<keyword evidence="27" id="KW-1185">Reference proteome</keyword>
<evidence type="ECO:0000256" key="12">
    <source>
        <dbReference type="ARBA" id="ARBA00023098"/>
    </source>
</evidence>
<feature type="transmembrane region" description="Helical" evidence="25">
    <location>
        <begin position="288"/>
        <end position="306"/>
    </location>
</feature>
<dbReference type="RefSeq" id="XP_025781232.1">
    <property type="nucleotide sequence ID" value="XM_025925447.1"/>
</dbReference>
<evidence type="ECO:0000256" key="23">
    <source>
        <dbReference type="ARBA" id="ARBA00048232"/>
    </source>
</evidence>
<evidence type="ECO:0000256" key="18">
    <source>
        <dbReference type="ARBA" id="ARBA00036892"/>
    </source>
</evidence>
<keyword evidence="11 25" id="KW-1133">Transmembrane helix</keyword>
<name>A0A6P6HZM1_PUMCO</name>
<dbReference type="GO" id="GO:0005741">
    <property type="term" value="C:mitochondrial outer membrane"/>
    <property type="evidence" value="ECO:0007669"/>
    <property type="project" value="TreeGrafter"/>
</dbReference>
<keyword evidence="16 28" id="KW-0012">Acyltransferase</keyword>
<dbReference type="SUPFAM" id="SSF69593">
    <property type="entry name" value="Glycerol-3-phosphate (1)-acyltransferase"/>
    <property type="match status" value="1"/>
</dbReference>
<evidence type="ECO:0000256" key="2">
    <source>
        <dbReference type="ARBA" id="ARBA00004477"/>
    </source>
</evidence>
<evidence type="ECO:0000256" key="6">
    <source>
        <dbReference type="ARBA" id="ARBA00013211"/>
    </source>
</evidence>
<comment type="function">
    <text evidence="22">Converts 1-acyl-sn-glycerol-3-phosphate (lysophosphatidic acid or LPA) into 1,2-diacyl-sn-glycerol-3-phosphate (phosphatidic acid or PA) by incorporating an acyl moiety at the sn-2 position of the glycerol backbone. Exhibits high acyl-CoA specificity for polyunsaturated fatty acyl-CoA, especially docosahexaenoyl-CoA (22:6-CoA, DHA-CoA).</text>
</comment>
<dbReference type="InterPro" id="IPR032098">
    <property type="entry name" value="Acyltransf_C"/>
</dbReference>
<dbReference type="GO" id="GO:0005789">
    <property type="term" value="C:endoplasmic reticulum membrane"/>
    <property type="evidence" value="ECO:0007669"/>
    <property type="project" value="UniProtKB-SubCell"/>
</dbReference>
<feature type="transmembrane region" description="Helical" evidence="25">
    <location>
        <begin position="258"/>
        <end position="276"/>
    </location>
</feature>
<keyword evidence="12" id="KW-0443">Lipid metabolism</keyword>
<evidence type="ECO:0000256" key="16">
    <source>
        <dbReference type="ARBA" id="ARBA00023315"/>
    </source>
</evidence>
<evidence type="ECO:0000313" key="27">
    <source>
        <dbReference type="Proteomes" id="UP000515131"/>
    </source>
</evidence>
<evidence type="ECO:0000256" key="25">
    <source>
        <dbReference type="SAM" id="Phobius"/>
    </source>
</evidence>
<evidence type="ECO:0000256" key="20">
    <source>
        <dbReference type="ARBA" id="ARBA00041272"/>
    </source>
</evidence>
<feature type="transmembrane region" description="Helical" evidence="25">
    <location>
        <begin position="12"/>
        <end position="39"/>
    </location>
</feature>
<comment type="similarity">
    <text evidence="5">Belongs to the 1-acyl-sn-glycerol-3-phosphate acyltransferase family.</text>
</comment>
<dbReference type="PANTHER" id="PTHR10983">
    <property type="entry name" value="1-ACYLGLYCEROL-3-PHOSPHATE ACYLTRANSFERASE-RELATED"/>
    <property type="match status" value="1"/>
</dbReference>
<dbReference type="GO" id="GO:0003841">
    <property type="term" value="F:1-acylglycerol-3-phosphate O-acyltransferase activity"/>
    <property type="evidence" value="ECO:0007669"/>
    <property type="project" value="UniProtKB-EC"/>
</dbReference>
<comment type="catalytic activity">
    <reaction evidence="1">
        <text>a 1-acyl-sn-glycero-3-phosphate + an acyl-CoA = a 1,2-diacyl-sn-glycero-3-phosphate + CoA</text>
        <dbReference type="Rhea" id="RHEA:19709"/>
        <dbReference type="ChEBI" id="CHEBI:57287"/>
        <dbReference type="ChEBI" id="CHEBI:57970"/>
        <dbReference type="ChEBI" id="CHEBI:58342"/>
        <dbReference type="ChEBI" id="CHEBI:58608"/>
        <dbReference type="EC" id="2.3.1.51"/>
    </reaction>
    <physiologicalReaction direction="left-to-right" evidence="1">
        <dbReference type="Rhea" id="RHEA:19710"/>
    </physiologicalReaction>
</comment>
<evidence type="ECO:0000256" key="11">
    <source>
        <dbReference type="ARBA" id="ARBA00022989"/>
    </source>
</evidence>
<sequence>MDLLGLLKSQFLCHLVFCYVFIASGLIINTVQLFTLLLWPINKQLFRRINCRLSYCVSSQLVMLLEWWSGTECIIHTDPQAYPKYGKENAIVVLNHKFEIDFLCGWSLAERFGVLGGSKVLAKKELAYVPIIGWMWYFTEMVFCTRKWEQDRKTVSQSLLHLRDYPEKYFVLSAVYDCTLNFRNNENPTLLGVLNGKKYHADLYVRRIPLEEVPEDEDECSAWLHKLYQEKDAFQEEYYRTGTFPETPMVPPRRPWTLINWLFWASLLLYPFFRFLTNMISSGSSLTLASFVLVFFVASMGVRWMIGVTEIDKGSAYGNIDSKQKRND</sequence>
<comment type="pathway">
    <text evidence="3">Phospholipid metabolism; CDP-diacylglycerol biosynthesis; CDP-diacylglycerol from sn-glycerol 3-phosphate: step 2/3.</text>
</comment>
<evidence type="ECO:0000256" key="14">
    <source>
        <dbReference type="ARBA" id="ARBA00023209"/>
    </source>
</evidence>
<dbReference type="Proteomes" id="UP000515131">
    <property type="component" value="Unplaced"/>
</dbReference>
<evidence type="ECO:0000256" key="9">
    <source>
        <dbReference type="ARBA" id="ARBA00022692"/>
    </source>
</evidence>
<comment type="catalytic activity">
    <reaction evidence="17">
        <text>(4Z,7Z,10Z,13Z,16Z,19Z)-docosahexaenoyl-CoA + 1-hexadecanoyl-sn-glycero-3-phosphate = 1-hexadecanoyl-2-(4Z,7Z,10Z,13Z,16Z,19Z-docosahexaenoyl)-sn-glycero-3-phosphate + CoA</text>
        <dbReference type="Rhea" id="RHEA:55300"/>
        <dbReference type="ChEBI" id="CHEBI:57287"/>
        <dbReference type="ChEBI" id="CHEBI:57518"/>
        <dbReference type="ChEBI" id="CHEBI:74298"/>
        <dbReference type="ChEBI" id="CHEBI:82928"/>
    </reaction>
    <physiologicalReaction direction="left-to-right" evidence="17">
        <dbReference type="Rhea" id="RHEA:55301"/>
    </physiologicalReaction>
</comment>
<evidence type="ECO:0000256" key="3">
    <source>
        <dbReference type="ARBA" id="ARBA00004728"/>
    </source>
</evidence>
<keyword evidence="10" id="KW-0256">Endoplasmic reticulum</keyword>
<dbReference type="AlphaFoldDB" id="A0A6P6HZM1"/>
<evidence type="ECO:0000256" key="1">
    <source>
        <dbReference type="ARBA" id="ARBA00000300"/>
    </source>
</evidence>
<keyword evidence="13 25" id="KW-0472">Membrane</keyword>
<evidence type="ECO:0000256" key="21">
    <source>
        <dbReference type="ARBA" id="ARBA00042940"/>
    </source>
</evidence>
<keyword evidence="15" id="KW-1208">Phospholipid metabolism</keyword>
<comment type="catalytic activity">
    <reaction evidence="18">
        <text>(4Z,7Z,10Z,13Z,16Z,19Z)-docosahexaenoyl-CoA + 1-(9Z-octadecenoyl)-sn-glycero-3-phosphate = 1-(9Z-octadecenoyl)-2-(4Z,7Z,10Z,13Z,16Z,19Z-docosahexaenoyl)-sn-glycero-3-phosphate + CoA</text>
        <dbReference type="Rhea" id="RHEA:55312"/>
        <dbReference type="ChEBI" id="CHEBI:57287"/>
        <dbReference type="ChEBI" id="CHEBI:74298"/>
        <dbReference type="ChEBI" id="CHEBI:74544"/>
        <dbReference type="ChEBI" id="CHEBI:138723"/>
    </reaction>
    <physiologicalReaction direction="left-to-right" evidence="18">
        <dbReference type="Rhea" id="RHEA:55313"/>
    </physiologicalReaction>
</comment>
<organism evidence="27 28">
    <name type="scientific">Puma concolor</name>
    <name type="common">Mountain lion</name>
    <name type="synonym">Felis concolor</name>
    <dbReference type="NCBI Taxonomy" id="9696"/>
    <lineage>
        <taxon>Eukaryota</taxon>
        <taxon>Metazoa</taxon>
        <taxon>Chordata</taxon>
        <taxon>Craniata</taxon>
        <taxon>Vertebrata</taxon>
        <taxon>Euteleostomi</taxon>
        <taxon>Mammalia</taxon>
        <taxon>Eutheria</taxon>
        <taxon>Laurasiatheria</taxon>
        <taxon>Carnivora</taxon>
        <taxon>Feliformia</taxon>
        <taxon>Felidae</taxon>
        <taxon>Felinae</taxon>
        <taxon>Puma</taxon>
    </lineage>
</organism>
<evidence type="ECO:0000256" key="24">
    <source>
        <dbReference type="ARBA" id="ARBA00049159"/>
    </source>
</evidence>
<evidence type="ECO:0000256" key="5">
    <source>
        <dbReference type="ARBA" id="ARBA00008655"/>
    </source>
</evidence>
<evidence type="ECO:0000256" key="4">
    <source>
        <dbReference type="ARBA" id="ARBA00005189"/>
    </source>
</evidence>
<feature type="domain" description="Phospholipid/glycerol acyltransferase" evidence="26">
    <location>
        <begin position="90"/>
        <end position="211"/>
    </location>
</feature>
<evidence type="ECO:0000256" key="15">
    <source>
        <dbReference type="ARBA" id="ARBA00023264"/>
    </source>
</evidence>
<keyword evidence="14" id="KW-0594">Phospholipid biosynthesis</keyword>
<dbReference type="CDD" id="cd07990">
    <property type="entry name" value="LPLAT_LCLAT1-like"/>
    <property type="match status" value="1"/>
</dbReference>
<gene>
    <name evidence="28" type="primary">AGPAT4</name>
</gene>
<comment type="catalytic activity">
    <reaction evidence="24">
        <text>1-octadecanoyl-sn-glycero-3-phosphate + (4Z,7Z,10Z,13Z,16Z,19Z)-docosahexaenoyl-CoA = 1-octadecanoyl-2-(4Z,7Z,10Z,13Z,16Z,19Z-docosahexaenoyl)-sn-glycero-3-phosphate + CoA</text>
        <dbReference type="Rhea" id="RHEA:55308"/>
        <dbReference type="ChEBI" id="CHEBI:57287"/>
        <dbReference type="ChEBI" id="CHEBI:74298"/>
        <dbReference type="ChEBI" id="CHEBI:74565"/>
        <dbReference type="ChEBI" id="CHEBI:77130"/>
    </reaction>
    <physiologicalReaction direction="left-to-right" evidence="24">
        <dbReference type="Rhea" id="RHEA:55309"/>
    </physiologicalReaction>
</comment>
<dbReference type="PANTHER" id="PTHR10983:SF8">
    <property type="entry name" value="1-ACYL-SN-GLYCEROL-3-PHOSPHATE ACYLTRANSFERASE DELTA"/>
    <property type="match status" value="1"/>
</dbReference>
<evidence type="ECO:0000313" key="28">
    <source>
        <dbReference type="RefSeq" id="XP_025781232.1"/>
    </source>
</evidence>
<keyword evidence="9 25" id="KW-0812">Transmembrane</keyword>
<keyword evidence="7" id="KW-0444">Lipid biosynthesis</keyword>
<proteinExistence type="inferred from homology"/>
<dbReference type="KEGG" id="pcoo:112862212"/>
<evidence type="ECO:0000256" key="17">
    <source>
        <dbReference type="ARBA" id="ARBA00035935"/>
    </source>
</evidence>
<evidence type="ECO:0000259" key="26">
    <source>
        <dbReference type="SMART" id="SM00563"/>
    </source>
</evidence>
<evidence type="ECO:0000256" key="13">
    <source>
        <dbReference type="ARBA" id="ARBA00023136"/>
    </source>
</evidence>
<dbReference type="Pfam" id="PF01553">
    <property type="entry name" value="Acyltransferase"/>
    <property type="match status" value="1"/>
</dbReference>
<dbReference type="GO" id="GO:0008654">
    <property type="term" value="P:phospholipid biosynthetic process"/>
    <property type="evidence" value="ECO:0007669"/>
    <property type="project" value="UniProtKB-KW"/>
</dbReference>
<comment type="catalytic activity">
    <reaction evidence="23">
        <text>1-octadecanoyl-sn-glycero-3-phosphate + (9Z,12Z)-octadecadienoyl-CoA = 1-octadecanoyl-2-(9Z,12Z-octadecadienoyl)-sn-glycero-3-phosphate + CoA</text>
        <dbReference type="Rhea" id="RHEA:55304"/>
        <dbReference type="ChEBI" id="CHEBI:57287"/>
        <dbReference type="ChEBI" id="CHEBI:57383"/>
        <dbReference type="ChEBI" id="CHEBI:74565"/>
        <dbReference type="ChEBI" id="CHEBI:77098"/>
    </reaction>
    <physiologicalReaction direction="left-to-right" evidence="23">
        <dbReference type="Rhea" id="RHEA:55305"/>
    </physiologicalReaction>
</comment>
<dbReference type="EC" id="2.3.1.51" evidence="6"/>
<comment type="pathway">
    <text evidence="4">Lipid metabolism.</text>
</comment>